<protein>
    <submittedName>
        <fullName evidence="2">Uncharacterized protein</fullName>
    </submittedName>
</protein>
<sequence length="57" mass="6249">MTSFPAAFALKGLAKLPHFEHTLAAHVDCKLAPRGPRGDASSRRRTARMRRDATMDG</sequence>
<feature type="region of interest" description="Disordered" evidence="1">
    <location>
        <begin position="32"/>
        <end position="57"/>
    </location>
</feature>
<evidence type="ECO:0000256" key="1">
    <source>
        <dbReference type="SAM" id="MobiDB-lite"/>
    </source>
</evidence>
<name>A0A0A9GCU0_ARUDO</name>
<reference evidence="2" key="2">
    <citation type="journal article" date="2015" name="Data Brief">
        <title>Shoot transcriptome of the giant reed, Arundo donax.</title>
        <authorList>
            <person name="Barrero R.A."/>
            <person name="Guerrero F.D."/>
            <person name="Moolhuijzen P."/>
            <person name="Goolsby J.A."/>
            <person name="Tidwell J."/>
            <person name="Bellgard S.E."/>
            <person name="Bellgard M.I."/>
        </authorList>
    </citation>
    <scope>NUCLEOTIDE SEQUENCE</scope>
    <source>
        <tissue evidence="2">Shoot tissue taken approximately 20 cm above the soil surface</tissue>
    </source>
</reference>
<dbReference type="AlphaFoldDB" id="A0A0A9GCU0"/>
<reference evidence="2" key="1">
    <citation type="submission" date="2014-09" db="EMBL/GenBank/DDBJ databases">
        <authorList>
            <person name="Magalhaes I.L.F."/>
            <person name="Oliveira U."/>
            <person name="Santos F.R."/>
            <person name="Vidigal T.H.D.A."/>
            <person name="Brescovit A.D."/>
            <person name="Santos A.J."/>
        </authorList>
    </citation>
    <scope>NUCLEOTIDE SEQUENCE</scope>
    <source>
        <tissue evidence="2">Shoot tissue taken approximately 20 cm above the soil surface</tissue>
    </source>
</reference>
<evidence type="ECO:0000313" key="2">
    <source>
        <dbReference type="EMBL" id="JAE18478.1"/>
    </source>
</evidence>
<feature type="compositionally biased region" description="Basic and acidic residues" evidence="1">
    <location>
        <begin position="32"/>
        <end position="42"/>
    </location>
</feature>
<organism evidence="2">
    <name type="scientific">Arundo donax</name>
    <name type="common">Giant reed</name>
    <name type="synonym">Donax arundinaceus</name>
    <dbReference type="NCBI Taxonomy" id="35708"/>
    <lineage>
        <taxon>Eukaryota</taxon>
        <taxon>Viridiplantae</taxon>
        <taxon>Streptophyta</taxon>
        <taxon>Embryophyta</taxon>
        <taxon>Tracheophyta</taxon>
        <taxon>Spermatophyta</taxon>
        <taxon>Magnoliopsida</taxon>
        <taxon>Liliopsida</taxon>
        <taxon>Poales</taxon>
        <taxon>Poaceae</taxon>
        <taxon>PACMAD clade</taxon>
        <taxon>Arundinoideae</taxon>
        <taxon>Arundineae</taxon>
        <taxon>Arundo</taxon>
    </lineage>
</organism>
<proteinExistence type="predicted"/>
<accession>A0A0A9GCU0</accession>
<dbReference type="EMBL" id="GBRH01179418">
    <property type="protein sequence ID" value="JAE18478.1"/>
    <property type="molecule type" value="Transcribed_RNA"/>
</dbReference>